<gene>
    <name evidence="5" type="ORF">GCM10010918_23190</name>
</gene>
<dbReference type="Pfam" id="PF18705">
    <property type="entry name" value="DUF5643"/>
    <property type="match status" value="1"/>
</dbReference>
<evidence type="ECO:0000256" key="2">
    <source>
        <dbReference type="SAM" id="Phobius"/>
    </source>
</evidence>
<dbReference type="Pfam" id="PF13786">
    <property type="entry name" value="DUF4179"/>
    <property type="match status" value="1"/>
</dbReference>
<evidence type="ECO:0000259" key="4">
    <source>
        <dbReference type="Pfam" id="PF18705"/>
    </source>
</evidence>
<dbReference type="InterPro" id="IPR040680">
    <property type="entry name" value="DUF5643"/>
</dbReference>
<dbReference type="EMBL" id="BMHY01000003">
    <property type="protein sequence ID" value="GGG67808.1"/>
    <property type="molecule type" value="Genomic_DNA"/>
</dbReference>
<evidence type="ECO:0008006" key="7">
    <source>
        <dbReference type="Google" id="ProtNLM"/>
    </source>
</evidence>
<dbReference type="Gene3D" id="2.60.40.1630">
    <property type="entry name" value="bacillus anthracis domain"/>
    <property type="match status" value="1"/>
</dbReference>
<evidence type="ECO:0000313" key="5">
    <source>
        <dbReference type="EMBL" id="GGG67808.1"/>
    </source>
</evidence>
<keyword evidence="2" id="KW-0472">Membrane</keyword>
<protein>
    <recommendedName>
        <fullName evidence="7">DUF4179 domain-containing protein</fullName>
    </recommendedName>
</protein>
<feature type="domain" description="DUF4179" evidence="3">
    <location>
        <begin position="54"/>
        <end position="146"/>
    </location>
</feature>
<keyword evidence="2" id="KW-0812">Transmembrane</keyword>
<accession>A0A917H583</accession>
<feature type="transmembrane region" description="Helical" evidence="2">
    <location>
        <begin position="58"/>
        <end position="77"/>
    </location>
</feature>
<keyword evidence="1" id="KW-0175">Coiled coil</keyword>
<organism evidence="5 6">
    <name type="scientific">Paenibacillus radicis</name>
    <name type="common">ex Gao et al. 2016</name>
    <dbReference type="NCBI Taxonomy" id="1737354"/>
    <lineage>
        <taxon>Bacteria</taxon>
        <taxon>Bacillati</taxon>
        <taxon>Bacillota</taxon>
        <taxon>Bacilli</taxon>
        <taxon>Bacillales</taxon>
        <taxon>Paenibacillaceae</taxon>
        <taxon>Paenibacillus</taxon>
    </lineage>
</organism>
<feature type="domain" description="DUF5643" evidence="4">
    <location>
        <begin position="234"/>
        <end position="328"/>
    </location>
</feature>
<keyword evidence="2" id="KW-1133">Transmembrane helix</keyword>
<evidence type="ECO:0000259" key="3">
    <source>
        <dbReference type="Pfam" id="PF13786"/>
    </source>
</evidence>
<reference evidence="5 6" key="1">
    <citation type="journal article" date="2014" name="Int. J. Syst. Evol. Microbiol.">
        <title>Complete genome sequence of Corynebacterium casei LMG S-19264T (=DSM 44701T), isolated from a smear-ripened cheese.</title>
        <authorList>
            <consortium name="US DOE Joint Genome Institute (JGI-PGF)"/>
            <person name="Walter F."/>
            <person name="Albersmeier A."/>
            <person name="Kalinowski J."/>
            <person name="Ruckert C."/>
        </authorList>
    </citation>
    <scope>NUCLEOTIDE SEQUENCE [LARGE SCALE GENOMIC DNA]</scope>
    <source>
        <strain evidence="5 6">CGMCC 1.15286</strain>
    </source>
</reference>
<dbReference type="InterPro" id="IPR025436">
    <property type="entry name" value="DUF4179"/>
</dbReference>
<evidence type="ECO:0000256" key="1">
    <source>
        <dbReference type="SAM" id="Coils"/>
    </source>
</evidence>
<comment type="caution">
    <text evidence="5">The sequence shown here is derived from an EMBL/GenBank/DDBJ whole genome shotgun (WGS) entry which is preliminary data.</text>
</comment>
<evidence type="ECO:0000313" key="6">
    <source>
        <dbReference type="Proteomes" id="UP000600247"/>
    </source>
</evidence>
<feature type="coiled-coil region" evidence="1">
    <location>
        <begin position="6"/>
        <end position="33"/>
    </location>
</feature>
<dbReference type="RefSeq" id="WP_188889307.1">
    <property type="nucleotide sequence ID" value="NZ_BMHY01000003.1"/>
</dbReference>
<name>A0A917H583_9BACL</name>
<keyword evidence="6" id="KW-1185">Reference proteome</keyword>
<dbReference type="AlphaFoldDB" id="A0A917H583"/>
<dbReference type="Proteomes" id="UP000600247">
    <property type="component" value="Unassembled WGS sequence"/>
</dbReference>
<sequence>MDREAEKGWEEVLQALRNDREQLEQEQHEPSDEKLDAAILTGLKLGSKRSVRMKRRRFGLQMLVSAVCIFMLLTAFIRVSPAFAAILRDIPGFSGFVNLIENDTTLRSAINNEFIQPVNKSDSRNGYTLTVSGIMADDQRVVILYTGTGPGVTKNTEIKEYVIQDGDGEKIVGSIAWSHIAERKEGAAMYDTFDIVMGEGHQVPQTIHLEVNLEGQWLIVDIPVDHSRFANLKETIPLNKDFEVGGQRFTLRKAVITPLQISIDVQTDSSNVKKSNSFIKLALVDEKGRRWDTKGGFGMLDDGMTIHFQSNYFEKPKKLYLVADGLLLSERNKKFVINTDIGETLETPESRFQLKSAVSGSLTVSLLNLAEPETGYGYWFFDYGATFRDASGKIYKLLDKDGTQYSWRPTETGSDAEAYYEIPLADYVQPLTFDVYQYPGYVLEPIHIEIK</sequence>
<proteinExistence type="predicted"/>